<keyword evidence="18" id="KW-0175">Coiled coil</keyword>
<comment type="subunit">
    <text evidence="14">At low DSF concentrations, interacts with RpfF.</text>
</comment>
<dbReference type="Gene3D" id="2.10.70.100">
    <property type="match status" value="1"/>
</dbReference>
<feature type="modified residue" description="Phosphohistidine" evidence="16">
    <location>
        <position position="1622"/>
    </location>
</feature>
<keyword evidence="11 19" id="KW-1133">Transmembrane helix</keyword>
<dbReference type="PANTHER" id="PTHR45339:SF1">
    <property type="entry name" value="HYBRID SIGNAL TRANSDUCTION HISTIDINE KINASE J"/>
    <property type="match status" value="1"/>
</dbReference>
<dbReference type="InterPro" id="IPR005467">
    <property type="entry name" value="His_kinase_dom"/>
</dbReference>
<feature type="domain" description="Response regulatory" evidence="21">
    <location>
        <begin position="1429"/>
        <end position="1543"/>
    </location>
</feature>
<dbReference type="EMBL" id="AP021889">
    <property type="protein sequence ID" value="BBP45591.1"/>
    <property type="molecule type" value="Genomic_DNA"/>
</dbReference>
<feature type="modified residue" description="4-aspartylphosphate" evidence="17">
    <location>
        <position position="1340"/>
    </location>
</feature>
<dbReference type="Proteomes" id="UP000501726">
    <property type="component" value="Chromosome"/>
</dbReference>
<dbReference type="PROSITE" id="PS50110">
    <property type="entry name" value="RESPONSE_REGULATORY"/>
    <property type="match status" value="2"/>
</dbReference>
<comment type="subcellular location">
    <subcellularLocation>
        <location evidence="2">Cell membrane</location>
        <topology evidence="2">Multi-pass membrane protein</topology>
    </subcellularLocation>
</comment>
<dbReference type="PROSITE" id="PS50109">
    <property type="entry name" value="HIS_KIN"/>
    <property type="match status" value="1"/>
</dbReference>
<dbReference type="Pfam" id="PF02518">
    <property type="entry name" value="HATPase_c"/>
    <property type="match status" value="1"/>
</dbReference>
<dbReference type="SMART" id="SM00448">
    <property type="entry name" value="REC"/>
    <property type="match status" value="2"/>
</dbReference>
<evidence type="ECO:0000259" key="24">
    <source>
        <dbReference type="PROSITE" id="PS50894"/>
    </source>
</evidence>
<dbReference type="SUPFAM" id="SSF47226">
    <property type="entry name" value="Histidine-containing phosphotransfer domain, HPT domain"/>
    <property type="match status" value="1"/>
</dbReference>
<feature type="transmembrane region" description="Helical" evidence="19">
    <location>
        <begin position="280"/>
        <end position="300"/>
    </location>
</feature>
<dbReference type="InterPro" id="IPR036097">
    <property type="entry name" value="HisK_dim/P_sf"/>
</dbReference>
<dbReference type="KEGG" id="tse:THMIRHAS_09640"/>
<dbReference type="CDD" id="cd00130">
    <property type="entry name" value="PAS"/>
    <property type="match status" value="4"/>
</dbReference>
<dbReference type="Pfam" id="PF00072">
    <property type="entry name" value="Response_reg"/>
    <property type="match status" value="2"/>
</dbReference>
<dbReference type="InterPro" id="IPR036641">
    <property type="entry name" value="HPT_dom_sf"/>
</dbReference>
<dbReference type="PROSITE" id="PS50894">
    <property type="entry name" value="HPT"/>
    <property type="match status" value="1"/>
</dbReference>
<dbReference type="SMART" id="SM00062">
    <property type="entry name" value="PBPb"/>
    <property type="match status" value="1"/>
</dbReference>
<evidence type="ECO:0000259" key="22">
    <source>
        <dbReference type="PROSITE" id="PS50112"/>
    </source>
</evidence>
<dbReference type="SMART" id="SM00086">
    <property type="entry name" value="PAC"/>
    <property type="match status" value="3"/>
</dbReference>
<evidence type="ECO:0000259" key="21">
    <source>
        <dbReference type="PROSITE" id="PS50110"/>
    </source>
</evidence>
<evidence type="ECO:0000256" key="14">
    <source>
        <dbReference type="ARBA" id="ARBA00064003"/>
    </source>
</evidence>
<dbReference type="Gene3D" id="3.30.565.10">
    <property type="entry name" value="Histidine kinase-like ATPase, C-terminal domain"/>
    <property type="match status" value="1"/>
</dbReference>
<evidence type="ECO:0000256" key="8">
    <source>
        <dbReference type="ARBA" id="ARBA00022741"/>
    </source>
</evidence>
<evidence type="ECO:0000256" key="2">
    <source>
        <dbReference type="ARBA" id="ARBA00004651"/>
    </source>
</evidence>
<dbReference type="SUPFAM" id="SSF55785">
    <property type="entry name" value="PYP-like sensor domain (PAS domain)"/>
    <property type="match status" value="4"/>
</dbReference>
<dbReference type="FunFam" id="1.10.287.130:FF:000002">
    <property type="entry name" value="Two-component osmosensing histidine kinase"/>
    <property type="match status" value="1"/>
</dbReference>
<dbReference type="InterPro" id="IPR001638">
    <property type="entry name" value="Solute-binding_3/MltF_N"/>
</dbReference>
<dbReference type="Gene3D" id="1.20.120.160">
    <property type="entry name" value="HPT domain"/>
    <property type="match status" value="1"/>
</dbReference>
<dbReference type="InterPro" id="IPR000014">
    <property type="entry name" value="PAS"/>
</dbReference>
<keyword evidence="6" id="KW-0808">Transferase</keyword>
<evidence type="ECO:0000256" key="15">
    <source>
        <dbReference type="ARBA" id="ARBA00068150"/>
    </source>
</evidence>
<keyword evidence="26" id="KW-1185">Reference proteome</keyword>
<sequence length="1756" mass="198642">MNKFFLFIFFIINALYLPVSSAENELQFTPEEQAYLANTPQINVGFTSVFEPLLIRQKNGSLDGALPEIYNLIAEIMPVEFVFQDGDWLELLADVQNSQLDAIAVMNQKTAQQRGLLTVELPFEFPPTVFALKNRNFQVQNSGDLKVLKISYAANILYLADYLEKQFIGSQLIPVANSRDAIDKVMDQSADVAILHSYDTYLLKKTNNTQIEPIAILSDVINVNVIGVDPDNPLLQSILQKAVNHLSRYQLLDVIEHWSYISTPDIASKSIQQIPIVSTYVWIFVGTATLLLLLALYILIKKQRLAFMQDSPVSSVSLKPEYFIALITVSLFTVLIYTLNMAIKEKKVYAEIINISGKQRMWSQNTVLLAKEYFKTLKVADLVRYKSAVGEMSSGFQKLTNLQNTYDSQKIYFNNLQIGNQVEDFLDLHKAFIQTNNPDYLNELFVTSQTLLVTLDGVVNYHEKFVNSEVDKQLYYAWLVLGLLIFTILIEFFFVYVPSLRGARNLAARLSSEKTRLDELNQQLMEQEGLLQIALDKNGWAYWDFDLIHNKRHFSSLGYQILGYDSSKEVPLNGWEMMIHPDDRAAVMVAFSKLLNAEVDSYENTYRILNAEKRYIWNRVFATVPKRDPISNEPQLVVGIFADVTEEIASKNALLNSEKQLKQAHKISHLASWTLNHESGQFIWADEIYPLLGTESSKLGASFENFLQMIHPMDRTKVQEAFSRSIQQQKELFIEHRLLIDNKAIKYVVERAVHTYDSDGNLLLTNGSIQDITDQKNTEMSLIEANKNLSSLAQNVPGMVYSFHLLPDGRSFLPYASEAIYQIYGVHPEEVVNDASLIFERIHKYDINRVSAKITESETNLSNWVDEYRVNHPTKGTIWVKGFAKPERQPDGSTIWYGYLYETTNEKLAEQAREQFALQLDIATKSSNQGIWVWDLRSNELHWDENMHRLYGIKSSDKVEYYSLWKDALLEEDAEQAESSLQAALNNNRNFDAIFRIRRPDGEIRHVKASAALQFDEQGNKIAMVGTNLDITPLQLAIESAQKANQSKSAFLANMSHEIRTPLNGIIGLTNLVLESELEPVQRDYLTKVQKTSNALTHIINDILDYSKIEAGKLDIVPTAFHLDDLLSKVSDLFAYPVHQKGVSLIFTIAPNMPQILVGDVMRLTQVLNNLVGNAVKFTKQGHIRINAEVVKQQALDITLKFDVEDTGIGMNQAKQQKLFQAFEQGDSTTTKEYGGTGLGLMISKKLVQMMGGDISVNSQENKGSTFSFITQLKVDQSARPIDLSRIQGRSVLVVDDNEIDREFISRTLDAAHVKVSTAASAKEALAIMQKDHFDCVLTDWKMPDMDGLELVSRIVHGSQKVDKVIMVTAFDREHLMQAAKKKNVQLQSVLSKPFTPSSLFNVLFDLDSSSDQSRFTAPQKFQLNHSISALVAEDNEVNQIVSENLLNKLGCQVALANDGLEAVQMAKTGDYDVIFMDLHMPKMDGYEAARQIRLFNADIPIFALSAAVMQEDKTLAYQSGMNAHLAKPIDESELTQLLDTYFQQADSTEGATQSESVVKADEGIPEQICSFDMQALYDKWQFNDFDKLYSLYVTYLNSFSDVLNELDAFSNDKAQLLSLIHKIKGASANMLFEAVTELCTAIEQQGVTVERLALLKEALSVILNDIKRFVVPLVSGQKRQGDKTPAQLEALLLALIDDLEMQRFITYDRLQEVLDEVLERTTEAHIQALFEFYEQQDDDALLEGLKRLLVEVAGE</sequence>
<feature type="domain" description="Response regulatory" evidence="21">
    <location>
        <begin position="1291"/>
        <end position="1408"/>
    </location>
</feature>
<dbReference type="SUPFAM" id="SSF52172">
    <property type="entry name" value="CheY-like"/>
    <property type="match status" value="2"/>
</dbReference>
<dbReference type="GO" id="GO:0005886">
    <property type="term" value="C:plasma membrane"/>
    <property type="evidence" value="ECO:0007669"/>
    <property type="project" value="UniProtKB-SubCell"/>
</dbReference>
<evidence type="ECO:0000256" key="11">
    <source>
        <dbReference type="ARBA" id="ARBA00022989"/>
    </source>
</evidence>
<evidence type="ECO:0000313" key="25">
    <source>
        <dbReference type="EMBL" id="BBP45591.1"/>
    </source>
</evidence>
<comment type="catalytic activity">
    <reaction evidence="1">
        <text>ATP + protein L-histidine = ADP + protein N-phospho-L-histidine.</text>
        <dbReference type="EC" id="2.7.13.3"/>
    </reaction>
</comment>
<feature type="domain" description="Histidine kinase" evidence="20">
    <location>
        <begin position="1054"/>
        <end position="1275"/>
    </location>
</feature>
<evidence type="ECO:0000256" key="19">
    <source>
        <dbReference type="SAM" id="Phobius"/>
    </source>
</evidence>
<feature type="coiled-coil region" evidence="18">
    <location>
        <begin position="503"/>
        <end position="537"/>
    </location>
</feature>
<evidence type="ECO:0000256" key="16">
    <source>
        <dbReference type="PROSITE-ProRule" id="PRU00110"/>
    </source>
</evidence>
<dbReference type="Gene3D" id="3.40.190.10">
    <property type="entry name" value="Periplasmic binding protein-like II"/>
    <property type="match status" value="2"/>
</dbReference>
<evidence type="ECO:0000256" key="1">
    <source>
        <dbReference type="ARBA" id="ARBA00000085"/>
    </source>
</evidence>
<gene>
    <name evidence="25" type="ORF">THMIRHAS_09640</name>
</gene>
<dbReference type="Pfam" id="PF00512">
    <property type="entry name" value="HisKA"/>
    <property type="match status" value="1"/>
</dbReference>
<dbReference type="SMART" id="SM00091">
    <property type="entry name" value="PAS"/>
    <property type="match status" value="3"/>
</dbReference>
<feature type="transmembrane region" description="Helical" evidence="19">
    <location>
        <begin position="475"/>
        <end position="497"/>
    </location>
</feature>
<feature type="domain" description="PAC" evidence="23">
    <location>
        <begin position="991"/>
        <end position="1043"/>
    </location>
</feature>
<dbReference type="NCBIfam" id="TIGR00229">
    <property type="entry name" value="sensory_box"/>
    <property type="match status" value="1"/>
</dbReference>
<keyword evidence="7 19" id="KW-0812">Transmembrane</keyword>
<dbReference type="InterPro" id="IPR035965">
    <property type="entry name" value="PAS-like_dom_sf"/>
</dbReference>
<dbReference type="EC" id="2.7.13.3" evidence="3"/>
<dbReference type="PROSITE" id="PS50113">
    <property type="entry name" value="PAC"/>
    <property type="match status" value="2"/>
</dbReference>
<dbReference type="SUPFAM" id="SSF55874">
    <property type="entry name" value="ATPase domain of HSP90 chaperone/DNA topoisomerase II/histidine kinase"/>
    <property type="match status" value="1"/>
</dbReference>
<evidence type="ECO:0000256" key="7">
    <source>
        <dbReference type="ARBA" id="ARBA00022692"/>
    </source>
</evidence>
<dbReference type="InterPro" id="IPR036890">
    <property type="entry name" value="HATPase_C_sf"/>
</dbReference>
<dbReference type="InterPro" id="IPR008207">
    <property type="entry name" value="Sig_transdc_His_kin_Hpt_dom"/>
</dbReference>
<dbReference type="SUPFAM" id="SSF53850">
    <property type="entry name" value="Periplasmic binding protein-like II"/>
    <property type="match status" value="1"/>
</dbReference>
<accession>A0A6F8PTY4</accession>
<dbReference type="GO" id="GO:0005524">
    <property type="term" value="F:ATP binding"/>
    <property type="evidence" value="ECO:0007669"/>
    <property type="project" value="UniProtKB-KW"/>
</dbReference>
<keyword evidence="9" id="KW-0418">Kinase</keyword>
<proteinExistence type="predicted"/>
<dbReference type="Gene3D" id="1.10.287.130">
    <property type="match status" value="1"/>
</dbReference>
<dbReference type="Pfam" id="PF01627">
    <property type="entry name" value="Hpt"/>
    <property type="match status" value="1"/>
</dbReference>
<dbReference type="Pfam" id="PF08447">
    <property type="entry name" value="PAS_3"/>
    <property type="match status" value="4"/>
</dbReference>
<dbReference type="CDD" id="cd16922">
    <property type="entry name" value="HATPase_EvgS-ArcB-TorS-like"/>
    <property type="match status" value="1"/>
</dbReference>
<dbReference type="InterPro" id="IPR003594">
    <property type="entry name" value="HATPase_dom"/>
</dbReference>
<feature type="transmembrane region" description="Helical" evidence="19">
    <location>
        <begin position="321"/>
        <end position="339"/>
    </location>
</feature>
<keyword evidence="4" id="KW-1003">Cell membrane</keyword>
<evidence type="ECO:0000259" key="20">
    <source>
        <dbReference type="PROSITE" id="PS50109"/>
    </source>
</evidence>
<evidence type="ECO:0000259" key="23">
    <source>
        <dbReference type="PROSITE" id="PS50113"/>
    </source>
</evidence>
<evidence type="ECO:0000256" key="4">
    <source>
        <dbReference type="ARBA" id="ARBA00022475"/>
    </source>
</evidence>
<dbReference type="PROSITE" id="PS50112">
    <property type="entry name" value="PAS"/>
    <property type="match status" value="2"/>
</dbReference>
<dbReference type="InterPro" id="IPR011006">
    <property type="entry name" value="CheY-like_superfamily"/>
</dbReference>
<evidence type="ECO:0000256" key="17">
    <source>
        <dbReference type="PROSITE-ProRule" id="PRU00169"/>
    </source>
</evidence>
<dbReference type="Pfam" id="PF00497">
    <property type="entry name" value="SBP_bac_3"/>
    <property type="match status" value="1"/>
</dbReference>
<keyword evidence="10" id="KW-0067">ATP-binding</keyword>
<dbReference type="Gene3D" id="3.40.50.2300">
    <property type="match status" value="2"/>
</dbReference>
<evidence type="ECO:0000256" key="13">
    <source>
        <dbReference type="ARBA" id="ARBA00023136"/>
    </source>
</evidence>
<dbReference type="FunFam" id="3.30.565.10:FF:000010">
    <property type="entry name" value="Sensor histidine kinase RcsC"/>
    <property type="match status" value="1"/>
</dbReference>
<dbReference type="PRINTS" id="PR00344">
    <property type="entry name" value="BCTRLSENSOR"/>
</dbReference>
<evidence type="ECO:0000256" key="18">
    <source>
        <dbReference type="SAM" id="Coils"/>
    </source>
</evidence>
<feature type="domain" description="PAS" evidence="22">
    <location>
        <begin position="912"/>
        <end position="988"/>
    </location>
</feature>
<evidence type="ECO:0000256" key="9">
    <source>
        <dbReference type="ARBA" id="ARBA00022777"/>
    </source>
</evidence>
<dbReference type="InterPro" id="IPR001610">
    <property type="entry name" value="PAC"/>
</dbReference>
<dbReference type="InterPro" id="IPR004358">
    <property type="entry name" value="Sig_transdc_His_kin-like_C"/>
</dbReference>
<dbReference type="PANTHER" id="PTHR45339">
    <property type="entry name" value="HYBRID SIGNAL TRANSDUCTION HISTIDINE KINASE J"/>
    <property type="match status" value="1"/>
</dbReference>
<dbReference type="InterPro" id="IPR001789">
    <property type="entry name" value="Sig_transdc_resp-reg_receiver"/>
</dbReference>
<dbReference type="InterPro" id="IPR013655">
    <property type="entry name" value="PAS_fold_3"/>
</dbReference>
<evidence type="ECO:0000256" key="12">
    <source>
        <dbReference type="ARBA" id="ARBA00023012"/>
    </source>
</evidence>
<evidence type="ECO:0000256" key="3">
    <source>
        <dbReference type="ARBA" id="ARBA00012438"/>
    </source>
</evidence>
<name>A0A6F8PTY4_9GAMM</name>
<dbReference type="InterPro" id="IPR000700">
    <property type="entry name" value="PAS-assoc_C"/>
</dbReference>
<reference evidence="26" key="1">
    <citation type="submission" date="2019-11" db="EMBL/GenBank/DDBJ databases">
        <title>Isolation and characterization of two novel species in the genus Thiomicrorhabdus.</title>
        <authorList>
            <person name="Mochizuki J."/>
            <person name="Kojima H."/>
            <person name="Fukui M."/>
        </authorList>
    </citation>
    <scope>NUCLEOTIDE SEQUENCE [LARGE SCALE GENOMIC DNA]</scope>
    <source>
        <strain evidence="26">aks77</strain>
    </source>
</reference>
<dbReference type="SMART" id="SM00387">
    <property type="entry name" value="HATPase_c"/>
    <property type="match status" value="1"/>
</dbReference>
<feature type="domain" description="HPt" evidence="24">
    <location>
        <begin position="1582"/>
        <end position="1670"/>
    </location>
</feature>
<dbReference type="SMART" id="SM00388">
    <property type="entry name" value="HisKA"/>
    <property type="match status" value="1"/>
</dbReference>
<keyword evidence="8" id="KW-0547">Nucleotide-binding</keyword>
<dbReference type="GO" id="GO:0000155">
    <property type="term" value="F:phosphorelay sensor kinase activity"/>
    <property type="evidence" value="ECO:0007669"/>
    <property type="project" value="InterPro"/>
</dbReference>
<keyword evidence="5 17" id="KW-0597">Phosphoprotein</keyword>
<feature type="domain" description="PAS" evidence="22">
    <location>
        <begin position="808"/>
        <end position="861"/>
    </location>
</feature>
<protein>
    <recommendedName>
        <fullName evidence="15">Sensory/regulatory protein RpfC</fullName>
        <ecNumber evidence="3">2.7.13.3</ecNumber>
    </recommendedName>
</protein>
<keyword evidence="13 19" id="KW-0472">Membrane</keyword>
<evidence type="ECO:0000256" key="10">
    <source>
        <dbReference type="ARBA" id="ARBA00022840"/>
    </source>
</evidence>
<evidence type="ECO:0000256" key="5">
    <source>
        <dbReference type="ARBA" id="ARBA00022553"/>
    </source>
</evidence>
<dbReference type="CDD" id="cd00082">
    <property type="entry name" value="HisKA"/>
    <property type="match status" value="1"/>
</dbReference>
<dbReference type="Gene3D" id="3.30.450.20">
    <property type="entry name" value="PAS domain"/>
    <property type="match status" value="4"/>
</dbReference>
<feature type="modified residue" description="4-aspartylphosphate" evidence="17">
    <location>
        <position position="1478"/>
    </location>
</feature>
<feature type="domain" description="PAC" evidence="23">
    <location>
        <begin position="732"/>
        <end position="784"/>
    </location>
</feature>
<evidence type="ECO:0000313" key="26">
    <source>
        <dbReference type="Proteomes" id="UP000501726"/>
    </source>
</evidence>
<dbReference type="InterPro" id="IPR003661">
    <property type="entry name" value="HisK_dim/P_dom"/>
</dbReference>
<keyword evidence="12" id="KW-0902">Two-component regulatory system</keyword>
<dbReference type="CDD" id="cd17546">
    <property type="entry name" value="REC_hyHK_CKI1_RcsC-like"/>
    <property type="match status" value="2"/>
</dbReference>
<organism evidence="25 26">
    <name type="scientific">Thiosulfatimonas sediminis</name>
    <dbReference type="NCBI Taxonomy" id="2675054"/>
    <lineage>
        <taxon>Bacteria</taxon>
        <taxon>Pseudomonadati</taxon>
        <taxon>Pseudomonadota</taxon>
        <taxon>Gammaproteobacteria</taxon>
        <taxon>Thiotrichales</taxon>
        <taxon>Piscirickettsiaceae</taxon>
        <taxon>Thiosulfatimonas</taxon>
    </lineage>
</organism>
<dbReference type="SUPFAM" id="SSF47384">
    <property type="entry name" value="Homodimeric domain of signal transducing histidine kinase"/>
    <property type="match status" value="1"/>
</dbReference>
<evidence type="ECO:0000256" key="6">
    <source>
        <dbReference type="ARBA" id="ARBA00022679"/>
    </source>
</evidence>